<evidence type="ECO:0000256" key="6">
    <source>
        <dbReference type="ARBA" id="ARBA00022967"/>
    </source>
</evidence>
<dbReference type="AlphaFoldDB" id="D4F6W3"/>
<dbReference type="EMBL" id="ADGK01000213">
    <property type="protein sequence ID" value="EFE22506.1"/>
    <property type="molecule type" value="Genomic_DNA"/>
</dbReference>
<dbReference type="SMART" id="SM00382">
    <property type="entry name" value="AAA"/>
    <property type="match status" value="1"/>
</dbReference>
<dbReference type="Gene3D" id="3.40.50.300">
    <property type="entry name" value="P-loop containing nucleotide triphosphate hydrolases"/>
    <property type="match status" value="1"/>
</dbReference>
<accession>D4F6W3</accession>
<dbReference type="PROSITE" id="PS00211">
    <property type="entry name" value="ABC_TRANSPORTER_1"/>
    <property type="match status" value="1"/>
</dbReference>
<dbReference type="Proteomes" id="UP000003692">
    <property type="component" value="Unassembled WGS sequence"/>
</dbReference>
<sequence>MRENMVTTPLLALDHIHFSANGRPILHDVSLALQPGEFKVITGPSGCGKSTLLKIAASLLDPQQGEIRLQGKPLSDYSPEAYRKQVSYSFQTPVLFGDTVRDNLLFPYQIRNDPPDMDRIRRGLMQFALPLHTLDQRIEDLSGGERQRVALLRNIQYMPQVLLLDEITSALDNHNRAIVHEVINQLNQQQGIAIIWVTHNSDEITQCDNILTLPRLADDEDEAEQDDSPAQEGTRHE</sequence>
<evidence type="ECO:0000256" key="7">
    <source>
        <dbReference type="ARBA" id="ARBA00023136"/>
    </source>
</evidence>
<dbReference type="GO" id="GO:0005524">
    <property type="term" value="F:ATP binding"/>
    <property type="evidence" value="ECO:0007669"/>
    <property type="project" value="UniProtKB-KW"/>
</dbReference>
<keyword evidence="4" id="KW-0547">Nucleotide-binding</keyword>
<reference evidence="10 11" key="1">
    <citation type="submission" date="2010-02" db="EMBL/GenBank/DDBJ databases">
        <authorList>
            <person name="Weinstock G."/>
            <person name="Sodergren E."/>
            <person name="Clifton S."/>
            <person name="Fulton L."/>
            <person name="Fulton B."/>
            <person name="Courtney L."/>
            <person name="Fronick C."/>
            <person name="Harrison M."/>
            <person name="Strong C."/>
            <person name="Farmer C."/>
            <person name="Delahaunty K."/>
            <person name="Markovic C."/>
            <person name="Hall O."/>
            <person name="Minx P."/>
            <person name="Tomlinson C."/>
            <person name="Mitreva M."/>
            <person name="Nelson J."/>
            <person name="Hou S."/>
            <person name="Wollam A."/>
            <person name="Pepin K.H."/>
            <person name="Johnson M."/>
            <person name="Bhonagiri V."/>
            <person name="Zhang X."/>
            <person name="Suruliraj S."/>
            <person name="Warren W."/>
            <person name="Chinwalla A."/>
            <person name="Mardis E.R."/>
            <person name="Wilson R.K."/>
        </authorList>
    </citation>
    <scope>NUCLEOTIDE SEQUENCE [LARGE SCALE GENOMIC DNA]</scope>
    <source>
        <strain evidence="10 11">ATCC 23685</strain>
    </source>
</reference>
<feature type="compositionally biased region" description="Acidic residues" evidence="8">
    <location>
        <begin position="218"/>
        <end position="229"/>
    </location>
</feature>
<keyword evidence="7" id="KW-0472">Membrane</keyword>
<dbReference type="SUPFAM" id="SSF52540">
    <property type="entry name" value="P-loop containing nucleoside triphosphate hydrolases"/>
    <property type="match status" value="1"/>
</dbReference>
<dbReference type="NCBIfam" id="NF007601">
    <property type="entry name" value="PRK10247.1"/>
    <property type="match status" value="1"/>
</dbReference>
<dbReference type="GO" id="GO:0016887">
    <property type="term" value="F:ATP hydrolysis activity"/>
    <property type="evidence" value="ECO:0007669"/>
    <property type="project" value="InterPro"/>
</dbReference>
<feature type="region of interest" description="Disordered" evidence="8">
    <location>
        <begin position="216"/>
        <end position="237"/>
    </location>
</feature>
<gene>
    <name evidence="10" type="ORF">EDWATA_02497</name>
</gene>
<name>D4F6W3_EDWTA</name>
<dbReference type="InterPro" id="IPR017871">
    <property type="entry name" value="ABC_transporter-like_CS"/>
</dbReference>
<dbReference type="InterPro" id="IPR003593">
    <property type="entry name" value="AAA+_ATPase"/>
</dbReference>
<dbReference type="PANTHER" id="PTHR43423">
    <property type="entry name" value="ABC TRANSPORTER I FAMILY MEMBER 17"/>
    <property type="match status" value="1"/>
</dbReference>
<dbReference type="Pfam" id="PF00005">
    <property type="entry name" value="ABC_tran"/>
    <property type="match status" value="1"/>
</dbReference>
<dbReference type="PROSITE" id="PS50893">
    <property type="entry name" value="ABC_TRANSPORTER_2"/>
    <property type="match status" value="1"/>
</dbReference>
<keyword evidence="3" id="KW-0997">Cell inner membrane</keyword>
<dbReference type="InterPro" id="IPR003439">
    <property type="entry name" value="ABC_transporter-like_ATP-bd"/>
</dbReference>
<dbReference type="HOGENOM" id="CLU_000604_1_22_6"/>
<dbReference type="CDD" id="cd03228">
    <property type="entry name" value="ABCC_MRP_Like"/>
    <property type="match status" value="1"/>
</dbReference>
<evidence type="ECO:0000313" key="11">
    <source>
        <dbReference type="Proteomes" id="UP000003692"/>
    </source>
</evidence>
<evidence type="ECO:0000256" key="8">
    <source>
        <dbReference type="SAM" id="MobiDB-lite"/>
    </source>
</evidence>
<keyword evidence="1" id="KW-0813">Transport</keyword>
<feature type="domain" description="ABC transporter" evidence="9">
    <location>
        <begin position="11"/>
        <end position="237"/>
    </location>
</feature>
<organism evidence="10 11">
    <name type="scientific">Edwardsiella tarda ATCC 23685</name>
    <dbReference type="NCBI Taxonomy" id="500638"/>
    <lineage>
        <taxon>Bacteria</taxon>
        <taxon>Pseudomonadati</taxon>
        <taxon>Pseudomonadota</taxon>
        <taxon>Gammaproteobacteria</taxon>
        <taxon>Enterobacterales</taxon>
        <taxon>Hafniaceae</taxon>
        <taxon>Edwardsiella</taxon>
    </lineage>
</organism>
<evidence type="ECO:0000313" key="10">
    <source>
        <dbReference type="EMBL" id="EFE22506.1"/>
    </source>
</evidence>
<evidence type="ECO:0000256" key="4">
    <source>
        <dbReference type="ARBA" id="ARBA00022741"/>
    </source>
</evidence>
<evidence type="ECO:0000256" key="1">
    <source>
        <dbReference type="ARBA" id="ARBA00022448"/>
    </source>
</evidence>
<keyword evidence="2" id="KW-1003">Cell membrane</keyword>
<dbReference type="PANTHER" id="PTHR43423:SF12">
    <property type="entry name" value="IRON EXPORT ATP-BINDING PROTEIN FETA-RELATED"/>
    <property type="match status" value="1"/>
</dbReference>
<evidence type="ECO:0000256" key="5">
    <source>
        <dbReference type="ARBA" id="ARBA00022840"/>
    </source>
</evidence>
<protein>
    <submittedName>
        <fullName evidence="10">ABC transporter, ATP-binding protein</fullName>
    </submittedName>
</protein>
<evidence type="ECO:0000256" key="3">
    <source>
        <dbReference type="ARBA" id="ARBA00022519"/>
    </source>
</evidence>
<keyword evidence="6" id="KW-1278">Translocase</keyword>
<evidence type="ECO:0000259" key="9">
    <source>
        <dbReference type="PROSITE" id="PS50893"/>
    </source>
</evidence>
<dbReference type="InterPro" id="IPR027417">
    <property type="entry name" value="P-loop_NTPase"/>
</dbReference>
<comment type="caution">
    <text evidence="10">The sequence shown here is derived from an EMBL/GenBank/DDBJ whole genome shotgun (WGS) entry which is preliminary data.</text>
</comment>
<keyword evidence="5 10" id="KW-0067">ATP-binding</keyword>
<evidence type="ECO:0000256" key="2">
    <source>
        <dbReference type="ARBA" id="ARBA00022475"/>
    </source>
</evidence>
<proteinExistence type="predicted"/>